<protein>
    <submittedName>
        <fullName evidence="1">Patatin</fullName>
    </submittedName>
</protein>
<evidence type="ECO:0000313" key="1">
    <source>
        <dbReference type="EMBL" id="EFK97226.1"/>
    </source>
</evidence>
<gene>
    <name evidence="1" type="ORF">LDC_0736</name>
</gene>
<reference evidence="1" key="2">
    <citation type="journal article" date="2011" name="Microb. Ecol.">
        <title>Taxonomic and Functional Metagenomic Profiling of the Microbial Community in the Anoxic Sediment of a Sub-saline Shallow Lake (Laguna de Carrizo, Central Spain).</title>
        <authorList>
            <person name="Ferrer M."/>
            <person name="Guazzaroni M.E."/>
            <person name="Richter M."/>
            <person name="Garcia-Salamanca A."/>
            <person name="Yarza P."/>
            <person name="Suarez-Suarez A."/>
            <person name="Solano J."/>
            <person name="Alcaide M."/>
            <person name="van Dillewijn P."/>
            <person name="Molina-Henares M.A."/>
            <person name="Lopez-Cortes N."/>
            <person name="Al-Ramahi Y."/>
            <person name="Guerrero C."/>
            <person name="Acosta A."/>
            <person name="de Eugenio L.I."/>
            <person name="Martinez V."/>
            <person name="Marques S."/>
            <person name="Rojo F."/>
            <person name="Santero E."/>
            <person name="Genilloud O."/>
            <person name="Perez-Perez J."/>
            <person name="Rossello-Mora R."/>
            <person name="Ramos J.L."/>
        </authorList>
    </citation>
    <scope>NUCLEOTIDE SEQUENCE</scope>
</reference>
<reference evidence="1" key="1">
    <citation type="submission" date="2010-07" db="EMBL/GenBank/DDBJ databases">
        <authorList>
            <consortium name="CONSOLIDER consortium CSD2007-00005"/>
            <person name="Guazzaroni M.-E."/>
            <person name="Richter M."/>
            <person name="Garcia-Salamanca A."/>
            <person name="Yarza P."/>
            <person name="Ferrer M."/>
        </authorList>
    </citation>
    <scope>NUCLEOTIDE SEQUENCE</scope>
</reference>
<proteinExistence type="predicted"/>
<accession>D9PGT9</accession>
<organism evidence="1">
    <name type="scientific">sediment metagenome</name>
    <dbReference type="NCBI Taxonomy" id="749907"/>
    <lineage>
        <taxon>unclassified sequences</taxon>
        <taxon>metagenomes</taxon>
        <taxon>ecological metagenomes</taxon>
    </lineage>
</organism>
<dbReference type="AlphaFoldDB" id="D9PGT9"/>
<dbReference type="EMBL" id="ADZX01000309">
    <property type="protein sequence ID" value="EFK97226.1"/>
    <property type="molecule type" value="Genomic_DNA"/>
</dbReference>
<name>D9PGT9_9ZZZZ</name>
<comment type="caution">
    <text evidence="1">The sequence shown here is derived from an EMBL/GenBank/DDBJ whole genome shotgun (WGS) entry which is preliminary data.</text>
</comment>
<sequence length="69" mass="7811">RGRLKDVLMHSIRADEVLRDLSAASKFDVSAAFLEDLRARGRETARAWLEAHWKDVGKRSTVDVAAEFL</sequence>
<feature type="non-terminal residue" evidence="1">
    <location>
        <position position="1"/>
    </location>
</feature>